<comment type="cofactor">
    <cofactor evidence="5">
        <name>Ca(2+)</name>
        <dbReference type="ChEBI" id="CHEBI:29108"/>
    </cofactor>
    <text evidence="5">Binds 1 Ca(2+) ion per dimer.</text>
</comment>
<keyword evidence="5" id="KW-0106">Calcium</keyword>
<feature type="binding site" evidence="5">
    <location>
        <position position="301"/>
    </location>
    <ligand>
        <name>Ca(2+)</name>
        <dbReference type="ChEBI" id="CHEBI:29108"/>
    </ligand>
</feature>
<evidence type="ECO:0000313" key="8">
    <source>
        <dbReference type="Proteomes" id="UP000595703"/>
    </source>
</evidence>
<evidence type="ECO:0000313" key="7">
    <source>
        <dbReference type="EMBL" id="BBB01986.1"/>
    </source>
</evidence>
<dbReference type="GO" id="GO:0017000">
    <property type="term" value="P:antibiotic biosynthetic process"/>
    <property type="evidence" value="ECO:0007669"/>
    <property type="project" value="InterPro"/>
</dbReference>
<evidence type="ECO:0000256" key="5">
    <source>
        <dbReference type="PIRSR" id="PIRSR001227-2"/>
    </source>
</evidence>
<dbReference type="Pfam" id="PF01804">
    <property type="entry name" value="Penicil_amidase"/>
    <property type="match status" value="1"/>
</dbReference>
<keyword evidence="8" id="KW-1185">Reference proteome</keyword>
<dbReference type="GO" id="GO:0016811">
    <property type="term" value="F:hydrolase activity, acting on carbon-nitrogen (but not peptide) bonds, in linear amides"/>
    <property type="evidence" value="ECO:0007669"/>
    <property type="project" value="InterPro"/>
</dbReference>
<keyword evidence="5" id="KW-0479">Metal-binding</keyword>
<keyword evidence="3" id="KW-0865">Zymogen</keyword>
<dbReference type="InterPro" id="IPR043147">
    <property type="entry name" value="Penicillin_amidase_A-knob"/>
</dbReference>
<feature type="binding site" evidence="5">
    <location>
        <position position="299"/>
    </location>
    <ligand>
        <name>Ca(2+)</name>
        <dbReference type="ChEBI" id="CHEBI:29108"/>
    </ligand>
</feature>
<dbReference type="SUPFAM" id="SSF56235">
    <property type="entry name" value="N-terminal nucleophile aminohydrolases (Ntn hydrolases)"/>
    <property type="match status" value="1"/>
</dbReference>
<dbReference type="EMBL" id="AP018365">
    <property type="protein sequence ID" value="BBB01986.1"/>
    <property type="molecule type" value="Genomic_DNA"/>
</dbReference>
<reference evidence="7 8" key="2">
    <citation type="journal article" date="2011" name="J. Antibiot.">
        <title>Furaquinocins I and J: novel polyketide isoprenoid hybrid compounds from Streptomyces reveromyceticus SN-593.</title>
        <authorList>
            <person name="Panthee S."/>
            <person name="Takahashi S."/>
            <person name="Takagi H."/>
            <person name="Nogawa T."/>
            <person name="Oowada E."/>
            <person name="Uramoto M."/>
            <person name="Osada H."/>
        </authorList>
    </citation>
    <scope>NUCLEOTIDE SEQUENCE [LARGE SCALE GENOMIC DNA]</scope>
    <source>
        <strain evidence="7 8">SN-593</strain>
    </source>
</reference>
<dbReference type="InterPro" id="IPR002692">
    <property type="entry name" value="S45"/>
</dbReference>
<evidence type="ECO:0000256" key="6">
    <source>
        <dbReference type="SAM" id="MobiDB-lite"/>
    </source>
</evidence>
<feature type="active site" description="Nucleophile" evidence="4">
    <location>
        <position position="227"/>
    </location>
</feature>
<comment type="similarity">
    <text evidence="1">Belongs to the peptidase S45 family.</text>
</comment>
<dbReference type="PANTHER" id="PTHR34218">
    <property type="entry name" value="PEPTIDASE S45 PENICILLIN AMIDASE"/>
    <property type="match status" value="1"/>
</dbReference>
<protein>
    <submittedName>
        <fullName evidence="7">Putative amidase</fullName>
    </submittedName>
</protein>
<sequence length="739" mass="77925">MTGAVHGLRGLRADVTIDYAAGGVPTVRASCLSDGWAGLAHAVAADRLFHLDLLRRGAAGRLAELFGASAVAQDIAQRRAGLTAAADRALGELPADQRAVLTAYTGGVNAVIASAPPPLELEVLGLAMEPWRPRDSLLVALLLAQMLSGDGEHHRMRALMARSLSPDVVDFLLCASDPYLVGLDGRPADGRKADPPVRALRALLAEAPGPSGGDRQVVAADDRPWGSNALALAGSHTTDGRALLANDMHLPLGAPTLFHRAGLRWPGGRVDGVTVPGLPVFVTGVSSTLAWGATRLAADVVELVEVGRAHLTTRRERVEVLHGDPVDVEVQDSPWGPVEGPGPDGVLLARHWVGRDPGAVDLGLGALMTAGDVDAGTRAARRSGGPPLNILLADSGGRIAWTVSGRFPVRDGAGPVTPDRAWTAHRRPQELPHVTDPASGRLVSANNGVRELSEVPGLAANHFSARRAARIGELLDAGGTWDEHRLLALQADTDAEFYAFYRDLALGVLTDPVTRADEQRGRLREAVRAWDGTARTDAIGLAVLVAWRELLRESLFAALLSRCTARDEGFVYCWHSHEAPLRAMLGDASLFPPPHRDQRSFLLFELDVCGGLLRHLAPGTGPEALRWGALNPTGIRHPMSRLAPELAALLDPPQEEMPGCPESVCAARPGFGPAVRLAASPGRPAQALLNLPGGQSGDPRSPFYSDQLTAWLTAAPRPLDPPPTGGATTRLVPIPPGEA</sequence>
<dbReference type="Gene3D" id="1.10.1400.10">
    <property type="match status" value="1"/>
</dbReference>
<dbReference type="InterPro" id="IPR023343">
    <property type="entry name" value="Penicillin_amidase_dom1"/>
</dbReference>
<gene>
    <name evidence="7" type="ORF">RVR_9645</name>
</gene>
<evidence type="ECO:0000256" key="4">
    <source>
        <dbReference type="PIRSR" id="PIRSR001227-1"/>
    </source>
</evidence>
<dbReference type="PANTHER" id="PTHR34218:SF4">
    <property type="entry name" value="ACYL-HOMOSERINE LACTONE ACYLASE QUIP"/>
    <property type="match status" value="1"/>
</dbReference>
<dbReference type="AlphaFoldDB" id="A0A7U3UXC3"/>
<dbReference type="PIRSF" id="PIRSF001227">
    <property type="entry name" value="Pen_acylase"/>
    <property type="match status" value="1"/>
</dbReference>
<evidence type="ECO:0000256" key="2">
    <source>
        <dbReference type="ARBA" id="ARBA00022801"/>
    </source>
</evidence>
<feature type="region of interest" description="Disordered" evidence="6">
    <location>
        <begin position="714"/>
        <end position="739"/>
    </location>
</feature>
<reference evidence="7 8" key="4">
    <citation type="journal article" date="2020" name="Sci. Rep.">
        <title>beta-carboline chemical signals induce reveromycin production through a LuxR family regulator in Streptomyces sp. SN-593.</title>
        <authorList>
            <person name="Panthee S."/>
            <person name="Kito N."/>
            <person name="Hayashi T."/>
            <person name="Shimizu T."/>
            <person name="Ishikawa J."/>
            <person name="Hamamoto H."/>
            <person name="Osada H."/>
            <person name="Takahashi S."/>
        </authorList>
    </citation>
    <scope>NUCLEOTIDE SEQUENCE [LARGE SCALE GENOMIC DNA]</scope>
    <source>
        <strain evidence="7 8">SN-593</strain>
    </source>
</reference>
<evidence type="ECO:0000256" key="1">
    <source>
        <dbReference type="ARBA" id="ARBA00006586"/>
    </source>
</evidence>
<dbReference type="InterPro" id="IPR029055">
    <property type="entry name" value="Ntn_hydrolases_N"/>
</dbReference>
<dbReference type="Gene3D" id="3.60.20.10">
    <property type="entry name" value="Glutamine Phosphoribosylpyrophosphate, subunit 1, domain 1"/>
    <property type="match status" value="1"/>
</dbReference>
<proteinExistence type="inferred from homology"/>
<evidence type="ECO:0000256" key="3">
    <source>
        <dbReference type="ARBA" id="ARBA00023145"/>
    </source>
</evidence>
<organism evidence="7 8">
    <name type="scientific">Actinacidiphila reveromycinica</name>
    <dbReference type="NCBI Taxonomy" id="659352"/>
    <lineage>
        <taxon>Bacteria</taxon>
        <taxon>Bacillati</taxon>
        <taxon>Actinomycetota</taxon>
        <taxon>Actinomycetes</taxon>
        <taxon>Kitasatosporales</taxon>
        <taxon>Streptomycetaceae</taxon>
        <taxon>Actinacidiphila</taxon>
    </lineage>
</organism>
<dbReference type="InterPro" id="IPR043146">
    <property type="entry name" value="Penicillin_amidase_N_B-knob"/>
</dbReference>
<accession>A0A7U3UXC3</accession>
<dbReference type="Gene3D" id="1.10.439.10">
    <property type="entry name" value="Penicillin Amidohydrolase, domain 1"/>
    <property type="match status" value="1"/>
</dbReference>
<dbReference type="Gene3D" id="2.30.120.10">
    <property type="match status" value="1"/>
</dbReference>
<keyword evidence="2" id="KW-0378">Hydrolase</keyword>
<reference evidence="7 8" key="3">
    <citation type="journal article" date="2011" name="Nat. Chem. Biol.">
        <title>Reveromycin A biosynthesis uses RevG and RevJ for stereospecific spiroacetal formation.</title>
        <authorList>
            <person name="Takahashi S."/>
            <person name="Toyoda A."/>
            <person name="Sekiyama Y."/>
            <person name="Takagi H."/>
            <person name="Nogawa T."/>
            <person name="Uramoto M."/>
            <person name="Suzuki R."/>
            <person name="Koshino H."/>
            <person name="Kumano T."/>
            <person name="Panthee S."/>
            <person name="Dairi T."/>
            <person name="Ishikawa J."/>
            <person name="Ikeda H."/>
            <person name="Sakaki Y."/>
            <person name="Osada H."/>
        </authorList>
    </citation>
    <scope>NUCLEOTIDE SEQUENCE [LARGE SCALE GENOMIC DNA]</scope>
    <source>
        <strain evidence="7 8">SN-593</strain>
    </source>
</reference>
<dbReference type="InterPro" id="IPR014395">
    <property type="entry name" value="Pen/GL7ACA/AHL_acylase"/>
</dbReference>
<dbReference type="KEGG" id="arev:RVR_9645"/>
<reference evidence="7 8" key="1">
    <citation type="journal article" date="2010" name="J. Bacteriol.">
        <title>Biochemical characterization of a novel indole prenyltransferase from Streptomyces sp. SN-593.</title>
        <authorList>
            <person name="Takahashi S."/>
            <person name="Takagi H."/>
            <person name="Toyoda A."/>
            <person name="Uramoto M."/>
            <person name="Nogawa T."/>
            <person name="Ueki M."/>
            <person name="Sakaki Y."/>
            <person name="Osada H."/>
        </authorList>
    </citation>
    <scope>NUCLEOTIDE SEQUENCE [LARGE SCALE GENOMIC DNA]</scope>
    <source>
        <strain evidence="7 8">SN-593</strain>
    </source>
</reference>
<dbReference type="Proteomes" id="UP000595703">
    <property type="component" value="Chromosome"/>
</dbReference>
<name>A0A7U3UXC3_9ACTN</name>
<dbReference type="GO" id="GO:0046872">
    <property type="term" value="F:metal ion binding"/>
    <property type="evidence" value="ECO:0007669"/>
    <property type="project" value="UniProtKB-KW"/>
</dbReference>